<comment type="caution">
    <text evidence="6">The sequence shown here is derived from an EMBL/GenBank/DDBJ whole genome shotgun (WGS) entry which is preliminary data.</text>
</comment>
<keyword evidence="1" id="KW-0479">Metal-binding</keyword>
<dbReference type="PANTHER" id="PTHR42988:SF2">
    <property type="entry name" value="CYCLIC NUCLEOTIDE PHOSPHODIESTERASE CBUA0032-RELATED"/>
    <property type="match status" value="1"/>
</dbReference>
<evidence type="ECO:0000256" key="4">
    <source>
        <dbReference type="ARBA" id="ARBA00025742"/>
    </source>
</evidence>
<dbReference type="Pfam" id="PF00149">
    <property type="entry name" value="Metallophos"/>
    <property type="match status" value="1"/>
</dbReference>
<evidence type="ECO:0000313" key="7">
    <source>
        <dbReference type="Proteomes" id="UP001524587"/>
    </source>
</evidence>
<evidence type="ECO:0000259" key="5">
    <source>
        <dbReference type="Pfam" id="PF00149"/>
    </source>
</evidence>
<reference evidence="6 7" key="1">
    <citation type="submission" date="2022-06" db="EMBL/GenBank/DDBJ databases">
        <title>Endosaccharibacter gen. nov., sp. nov., endophytic bacteria isolated from sugarcane.</title>
        <authorList>
            <person name="Pitiwittayakul N."/>
            <person name="Yukphan P."/>
            <person name="Charoenyingcharoen P."/>
            <person name="Tanasupawat S."/>
        </authorList>
    </citation>
    <scope>NUCLEOTIDE SEQUENCE [LARGE SCALE GENOMIC DNA]</scope>
    <source>
        <strain evidence="6 7">KSS8</strain>
    </source>
</reference>
<dbReference type="RefSeq" id="WP_422864097.1">
    <property type="nucleotide sequence ID" value="NZ_JAMSKV010000007.1"/>
</dbReference>
<protein>
    <submittedName>
        <fullName evidence="6">Metallophosphoesterase</fullName>
    </submittedName>
</protein>
<proteinExistence type="inferred from homology"/>
<dbReference type="EMBL" id="JAMSKV010000007">
    <property type="protein sequence ID" value="MCQ8278615.1"/>
    <property type="molecule type" value="Genomic_DNA"/>
</dbReference>
<keyword evidence="7" id="KW-1185">Reference proteome</keyword>
<dbReference type="InterPro" id="IPR050884">
    <property type="entry name" value="CNP_phosphodiesterase-III"/>
</dbReference>
<feature type="domain" description="Calcineurin-like phosphoesterase" evidence="5">
    <location>
        <begin position="6"/>
        <end position="233"/>
    </location>
</feature>
<dbReference type="PANTHER" id="PTHR42988">
    <property type="entry name" value="PHOSPHOHYDROLASE"/>
    <property type="match status" value="1"/>
</dbReference>
<sequence length="307" mass="33570">MTRTRFRLAHLSDPHLPFDPVGDGLGEKRLTIKQRMALQSWRRKRRHISTLSPDRALRDDLAAFGSDHVAVTGDLVNLGTTIEYRRARSWLERIGPADAVSVAPGNHDATARGTLADGFAQWQPFMSGDAPAPTGAVFPFLRVRGPVAIVALCSAIPTRPGSAAGRLGHRQIARAAALLEEASRRGLFRIVLIHHPPFLGPGGPRKALRDRGPLRRMLGRTGAELVLHGHHHRASLAHLQGPAGPIPVFGVPAALASSPRPELGGWLAHTVRPDGAGWMLDTTLRRYDPAHGRFEAERCWRHLLFRS</sequence>
<keyword evidence="3" id="KW-0408">Iron</keyword>
<organism evidence="6 7">
    <name type="scientific">Endosaccharibacter trunci</name>
    <dbReference type="NCBI Taxonomy" id="2812733"/>
    <lineage>
        <taxon>Bacteria</taxon>
        <taxon>Pseudomonadati</taxon>
        <taxon>Pseudomonadota</taxon>
        <taxon>Alphaproteobacteria</taxon>
        <taxon>Acetobacterales</taxon>
        <taxon>Acetobacteraceae</taxon>
        <taxon>Endosaccharibacter</taxon>
    </lineage>
</organism>
<accession>A0ABT1W6W9</accession>
<dbReference type="Gene3D" id="3.60.21.10">
    <property type="match status" value="1"/>
</dbReference>
<evidence type="ECO:0000256" key="1">
    <source>
        <dbReference type="ARBA" id="ARBA00022723"/>
    </source>
</evidence>
<name>A0ABT1W6W9_9PROT</name>
<evidence type="ECO:0000256" key="3">
    <source>
        <dbReference type="ARBA" id="ARBA00023004"/>
    </source>
</evidence>
<dbReference type="InterPro" id="IPR004843">
    <property type="entry name" value="Calcineurin-like_PHP"/>
</dbReference>
<dbReference type="InterPro" id="IPR029052">
    <property type="entry name" value="Metallo-depent_PP-like"/>
</dbReference>
<evidence type="ECO:0000256" key="2">
    <source>
        <dbReference type="ARBA" id="ARBA00022801"/>
    </source>
</evidence>
<comment type="similarity">
    <text evidence="4">Belongs to the cyclic nucleotide phosphodiesterase class-III family.</text>
</comment>
<gene>
    <name evidence="6" type="ORF">NFI95_09140</name>
</gene>
<keyword evidence="2" id="KW-0378">Hydrolase</keyword>
<dbReference type="Proteomes" id="UP001524587">
    <property type="component" value="Unassembled WGS sequence"/>
</dbReference>
<dbReference type="SUPFAM" id="SSF56300">
    <property type="entry name" value="Metallo-dependent phosphatases"/>
    <property type="match status" value="1"/>
</dbReference>
<evidence type="ECO:0000313" key="6">
    <source>
        <dbReference type="EMBL" id="MCQ8278615.1"/>
    </source>
</evidence>